<dbReference type="Gene3D" id="1.10.10.10">
    <property type="entry name" value="Winged helix-like DNA-binding domain superfamily/Winged helix DNA-binding domain"/>
    <property type="match status" value="1"/>
</dbReference>
<dbReference type="SMART" id="SM00347">
    <property type="entry name" value="HTH_MARR"/>
    <property type="match status" value="1"/>
</dbReference>
<organism evidence="2 3">
    <name type="scientific">Methylobrevis albus</name>
    <dbReference type="NCBI Taxonomy" id="2793297"/>
    <lineage>
        <taxon>Bacteria</taxon>
        <taxon>Pseudomonadati</taxon>
        <taxon>Pseudomonadota</taxon>
        <taxon>Alphaproteobacteria</taxon>
        <taxon>Hyphomicrobiales</taxon>
        <taxon>Pleomorphomonadaceae</taxon>
        <taxon>Methylobrevis</taxon>
    </lineage>
</organism>
<protein>
    <submittedName>
        <fullName evidence="2">MarR family transcriptional regulator</fullName>
    </submittedName>
</protein>
<dbReference type="Pfam" id="PF01047">
    <property type="entry name" value="MarR"/>
    <property type="match status" value="1"/>
</dbReference>
<proteinExistence type="predicted"/>
<gene>
    <name evidence="2" type="ORF">I5731_11890</name>
</gene>
<comment type="caution">
    <text evidence="2">The sequence shown here is derived from an EMBL/GenBank/DDBJ whole genome shotgun (WGS) entry which is preliminary data.</text>
</comment>
<dbReference type="InterPro" id="IPR036388">
    <property type="entry name" value="WH-like_DNA-bd_sf"/>
</dbReference>
<dbReference type="Proteomes" id="UP000631694">
    <property type="component" value="Unassembled WGS sequence"/>
</dbReference>
<dbReference type="PANTHER" id="PTHR33164:SF57">
    <property type="entry name" value="MARR-FAMILY TRANSCRIPTIONAL REGULATOR"/>
    <property type="match status" value="1"/>
</dbReference>
<reference evidence="2" key="1">
    <citation type="submission" date="2020-12" db="EMBL/GenBank/DDBJ databases">
        <title>Methylobrevis albus sp. nov., isolated from fresh water lack sediment.</title>
        <authorList>
            <person name="Zou Q."/>
        </authorList>
    </citation>
    <scope>NUCLEOTIDE SEQUENCE</scope>
    <source>
        <strain evidence="2">L22</strain>
    </source>
</reference>
<dbReference type="EMBL" id="JADZLT010000050">
    <property type="protein sequence ID" value="MBH0238527.1"/>
    <property type="molecule type" value="Genomic_DNA"/>
</dbReference>
<feature type="domain" description="HTH marR-type" evidence="1">
    <location>
        <begin position="1"/>
        <end position="132"/>
    </location>
</feature>
<dbReference type="GO" id="GO:0006950">
    <property type="term" value="P:response to stress"/>
    <property type="evidence" value="ECO:0007669"/>
    <property type="project" value="TreeGrafter"/>
</dbReference>
<evidence type="ECO:0000259" key="1">
    <source>
        <dbReference type="PROSITE" id="PS50995"/>
    </source>
</evidence>
<evidence type="ECO:0000313" key="3">
    <source>
        <dbReference type="Proteomes" id="UP000631694"/>
    </source>
</evidence>
<dbReference type="InterPro" id="IPR039422">
    <property type="entry name" value="MarR/SlyA-like"/>
</dbReference>
<sequence>MDEADVVSNKLATLAFAVVDAIGADTEELSPSAMAALISLKVRGPMAIGDVAGIVGLTHSAAVRLVDRLEKDWLVRRQRRVGREVMVELTSRGKRRAGTLQEKRLQAARSFLAHIPGDQREAFLAMIDQMLETKVEAGIDPLRICRMCTGVACVICSVERPVMVAE</sequence>
<dbReference type="RefSeq" id="WP_197311592.1">
    <property type="nucleotide sequence ID" value="NZ_JADZLT010000050.1"/>
</dbReference>
<dbReference type="InterPro" id="IPR036390">
    <property type="entry name" value="WH_DNA-bd_sf"/>
</dbReference>
<dbReference type="GO" id="GO:0003700">
    <property type="term" value="F:DNA-binding transcription factor activity"/>
    <property type="evidence" value="ECO:0007669"/>
    <property type="project" value="InterPro"/>
</dbReference>
<dbReference type="PANTHER" id="PTHR33164">
    <property type="entry name" value="TRANSCRIPTIONAL REGULATOR, MARR FAMILY"/>
    <property type="match status" value="1"/>
</dbReference>
<name>A0A931I2B5_9HYPH</name>
<accession>A0A931I2B5</accession>
<evidence type="ECO:0000313" key="2">
    <source>
        <dbReference type="EMBL" id="MBH0238527.1"/>
    </source>
</evidence>
<dbReference type="AlphaFoldDB" id="A0A931I2B5"/>
<keyword evidence="3" id="KW-1185">Reference proteome</keyword>
<dbReference type="SUPFAM" id="SSF46785">
    <property type="entry name" value="Winged helix' DNA-binding domain"/>
    <property type="match status" value="1"/>
</dbReference>
<dbReference type="PROSITE" id="PS50995">
    <property type="entry name" value="HTH_MARR_2"/>
    <property type="match status" value="1"/>
</dbReference>
<dbReference type="InterPro" id="IPR000835">
    <property type="entry name" value="HTH_MarR-typ"/>
</dbReference>